<proteinExistence type="predicted"/>
<evidence type="ECO:0000313" key="10">
    <source>
        <dbReference type="EMBL" id="MBR9973661.1"/>
    </source>
</evidence>
<comment type="caution">
    <text evidence="10">The sequence shown here is derived from an EMBL/GenBank/DDBJ whole genome shotgun (WGS) entry which is preliminary data.</text>
</comment>
<dbReference type="PANTHER" id="PTHR48111">
    <property type="entry name" value="REGULATOR OF RPOS"/>
    <property type="match status" value="1"/>
</dbReference>
<dbReference type="CDD" id="cd00383">
    <property type="entry name" value="trans_reg_C"/>
    <property type="match status" value="1"/>
</dbReference>
<gene>
    <name evidence="10" type="ORF">KEC16_18185</name>
</gene>
<keyword evidence="3" id="KW-0805">Transcription regulation</keyword>
<reference evidence="10 11" key="1">
    <citation type="submission" date="2021-04" db="EMBL/GenBank/DDBJ databases">
        <title>Magnetospirillum sulfuroxidans sp. nov., a facultative chemolithoautotrophic sulfur-oxidizing alphaproteobacterium isolated from freshwater sediment and proposals for Paramagetospirillum gen. nov., and Magnetospirillaceae fam. nov.</title>
        <authorList>
            <person name="Koziaeva V."/>
            <person name="Geelhoed J.S."/>
            <person name="Sorokin D.Y."/>
            <person name="Grouzdev D.S."/>
        </authorList>
    </citation>
    <scope>NUCLEOTIDE SEQUENCE [LARGE SCALE GENOMIC DNA]</scope>
    <source>
        <strain evidence="10 11">J10</strain>
    </source>
</reference>
<keyword evidence="11" id="KW-1185">Reference proteome</keyword>
<dbReference type="Pfam" id="PF00486">
    <property type="entry name" value="Trans_reg_C"/>
    <property type="match status" value="1"/>
</dbReference>
<dbReference type="InterPro" id="IPR001867">
    <property type="entry name" value="OmpR/PhoB-type_DNA-bd"/>
</dbReference>
<evidence type="ECO:0000259" key="9">
    <source>
        <dbReference type="PROSITE" id="PS51755"/>
    </source>
</evidence>
<dbReference type="PANTHER" id="PTHR48111:SF4">
    <property type="entry name" value="DNA-BINDING DUAL TRANSCRIPTIONAL REGULATOR OMPR"/>
    <property type="match status" value="1"/>
</dbReference>
<feature type="modified residue" description="4-aspartylphosphate" evidence="6">
    <location>
        <position position="79"/>
    </location>
</feature>
<dbReference type="SMART" id="SM00862">
    <property type="entry name" value="Trans_reg_C"/>
    <property type="match status" value="1"/>
</dbReference>
<evidence type="ECO:0000256" key="1">
    <source>
        <dbReference type="ARBA" id="ARBA00022553"/>
    </source>
</evidence>
<accession>A0ABS5IGV4</accession>
<keyword evidence="1 6" id="KW-0597">Phosphoprotein</keyword>
<evidence type="ECO:0000313" key="11">
    <source>
        <dbReference type="Proteomes" id="UP000680714"/>
    </source>
</evidence>
<organism evidence="10 11">
    <name type="scientific">Magnetospirillum sulfuroxidans</name>
    <dbReference type="NCBI Taxonomy" id="611300"/>
    <lineage>
        <taxon>Bacteria</taxon>
        <taxon>Pseudomonadati</taxon>
        <taxon>Pseudomonadota</taxon>
        <taxon>Alphaproteobacteria</taxon>
        <taxon>Rhodospirillales</taxon>
        <taxon>Rhodospirillaceae</taxon>
        <taxon>Magnetospirillum</taxon>
    </lineage>
</organism>
<evidence type="ECO:0000256" key="6">
    <source>
        <dbReference type="PROSITE-ProRule" id="PRU00169"/>
    </source>
</evidence>
<dbReference type="Gene3D" id="3.40.50.2300">
    <property type="match status" value="1"/>
</dbReference>
<dbReference type="SUPFAM" id="SSF52172">
    <property type="entry name" value="CheY-like"/>
    <property type="match status" value="1"/>
</dbReference>
<keyword evidence="4 7" id="KW-0238">DNA-binding</keyword>
<dbReference type="InterPro" id="IPR016032">
    <property type="entry name" value="Sig_transdc_resp-reg_C-effctor"/>
</dbReference>
<protein>
    <submittedName>
        <fullName evidence="10">Response regulator transcription factor</fullName>
    </submittedName>
</protein>
<dbReference type="Proteomes" id="UP000680714">
    <property type="component" value="Unassembled WGS sequence"/>
</dbReference>
<feature type="DNA-binding region" description="OmpR/PhoB-type" evidence="7">
    <location>
        <begin position="158"/>
        <end position="258"/>
    </location>
</feature>
<dbReference type="InterPro" id="IPR039420">
    <property type="entry name" value="WalR-like"/>
</dbReference>
<evidence type="ECO:0000256" key="5">
    <source>
        <dbReference type="ARBA" id="ARBA00023163"/>
    </source>
</evidence>
<keyword evidence="2" id="KW-0902">Two-component regulatory system</keyword>
<dbReference type="InterPro" id="IPR011006">
    <property type="entry name" value="CheY-like_superfamily"/>
</dbReference>
<dbReference type="Pfam" id="PF00072">
    <property type="entry name" value="Response_reg"/>
    <property type="match status" value="1"/>
</dbReference>
<evidence type="ECO:0000259" key="8">
    <source>
        <dbReference type="PROSITE" id="PS50110"/>
    </source>
</evidence>
<evidence type="ECO:0000256" key="7">
    <source>
        <dbReference type="PROSITE-ProRule" id="PRU01091"/>
    </source>
</evidence>
<evidence type="ECO:0000256" key="2">
    <source>
        <dbReference type="ARBA" id="ARBA00023012"/>
    </source>
</evidence>
<evidence type="ECO:0000256" key="3">
    <source>
        <dbReference type="ARBA" id="ARBA00023015"/>
    </source>
</evidence>
<dbReference type="PROSITE" id="PS51755">
    <property type="entry name" value="OMPR_PHOB"/>
    <property type="match status" value="1"/>
</dbReference>
<keyword evidence="5" id="KW-0804">Transcription</keyword>
<name>A0ABS5IGV4_9PROT</name>
<sequence>MGKAGPDRRHRAVGLHHKKLTRAGLGARKLLYLIEDDADIRNLVRTVLEGYGYEVQTFGSGRDARAAIRRQPPELCLVDLGLPDMDGLTLVRELWGDVRFGVIILTGRGGVSDRVLGLELGADDYIVKPFEPRELVARINSVIRRREQLAGAALVTDSQRARFGDWVFDPGNLTLVADDGHQESLTAAESCLLLALLRSPKRVLSREQLQGADCERDDFPYDRSIDVRISRIRKKIERDVKAPRLIKTVYGAGYLFTAEVAWLSGE</sequence>
<dbReference type="PROSITE" id="PS50110">
    <property type="entry name" value="RESPONSE_REGULATORY"/>
    <property type="match status" value="1"/>
</dbReference>
<dbReference type="SUPFAM" id="SSF46894">
    <property type="entry name" value="C-terminal effector domain of the bipartite response regulators"/>
    <property type="match status" value="1"/>
</dbReference>
<dbReference type="InterPro" id="IPR036388">
    <property type="entry name" value="WH-like_DNA-bd_sf"/>
</dbReference>
<feature type="domain" description="Response regulatory" evidence="8">
    <location>
        <begin position="30"/>
        <end position="143"/>
    </location>
</feature>
<dbReference type="EMBL" id="JAGTUF010000028">
    <property type="protein sequence ID" value="MBR9973661.1"/>
    <property type="molecule type" value="Genomic_DNA"/>
</dbReference>
<dbReference type="Gene3D" id="6.10.250.690">
    <property type="match status" value="1"/>
</dbReference>
<feature type="domain" description="OmpR/PhoB-type" evidence="9">
    <location>
        <begin position="158"/>
        <end position="258"/>
    </location>
</feature>
<evidence type="ECO:0000256" key="4">
    <source>
        <dbReference type="ARBA" id="ARBA00023125"/>
    </source>
</evidence>
<dbReference type="SMART" id="SM00448">
    <property type="entry name" value="REC"/>
    <property type="match status" value="1"/>
</dbReference>
<dbReference type="InterPro" id="IPR001789">
    <property type="entry name" value="Sig_transdc_resp-reg_receiver"/>
</dbReference>
<dbReference type="Gene3D" id="1.10.10.10">
    <property type="entry name" value="Winged helix-like DNA-binding domain superfamily/Winged helix DNA-binding domain"/>
    <property type="match status" value="1"/>
</dbReference>